<evidence type="ECO:0000259" key="7">
    <source>
        <dbReference type="Pfam" id="PF09335"/>
    </source>
</evidence>
<evidence type="ECO:0000313" key="9">
    <source>
        <dbReference type="Proteomes" id="UP000178367"/>
    </source>
</evidence>
<dbReference type="EMBL" id="MFGB01000023">
    <property type="protein sequence ID" value="OGF25062.1"/>
    <property type="molecule type" value="Genomic_DNA"/>
</dbReference>
<keyword evidence="5 6" id="KW-0472">Membrane</keyword>
<protein>
    <recommendedName>
        <fullName evidence="7">VTT domain-containing protein</fullName>
    </recommendedName>
</protein>
<dbReference type="Proteomes" id="UP000178367">
    <property type="component" value="Unassembled WGS sequence"/>
</dbReference>
<dbReference type="AlphaFoldDB" id="A0A1F5SER4"/>
<accession>A0A1F5SER4</accession>
<evidence type="ECO:0000313" key="8">
    <source>
        <dbReference type="EMBL" id="OGF25062.1"/>
    </source>
</evidence>
<comment type="caution">
    <text evidence="8">The sequence shown here is derived from an EMBL/GenBank/DDBJ whole genome shotgun (WGS) entry which is preliminary data.</text>
</comment>
<feature type="transmembrane region" description="Helical" evidence="6">
    <location>
        <begin position="34"/>
        <end position="55"/>
    </location>
</feature>
<gene>
    <name evidence="8" type="ORF">A2227_06970</name>
</gene>
<sequence>MRINDLFLFVLLLVGGETIAMPIVYLVIDSKFGFWRMMILVLSATAISDSVWYLLGRSIPRERFSRFPFLRKKNIEKLPAWLRTIKPWHIPISKFIYGTRIAVQIASGIQRISYPVYLLFDILGIIAWISTLFLVGTVFGRAIGRFELSPLAYQLLLGVPFLAVFLALLWLKRFLKKYQ</sequence>
<evidence type="ECO:0000256" key="1">
    <source>
        <dbReference type="ARBA" id="ARBA00004651"/>
    </source>
</evidence>
<feature type="transmembrane region" description="Helical" evidence="6">
    <location>
        <begin position="7"/>
        <end position="28"/>
    </location>
</feature>
<dbReference type="InterPro" id="IPR032816">
    <property type="entry name" value="VTT_dom"/>
</dbReference>
<dbReference type="InterPro" id="IPR051311">
    <property type="entry name" value="DedA_domain"/>
</dbReference>
<evidence type="ECO:0000256" key="2">
    <source>
        <dbReference type="ARBA" id="ARBA00022475"/>
    </source>
</evidence>
<reference evidence="8 9" key="1">
    <citation type="journal article" date="2016" name="Nat. Commun.">
        <title>Thousands of microbial genomes shed light on interconnected biogeochemical processes in an aquifer system.</title>
        <authorList>
            <person name="Anantharaman K."/>
            <person name="Brown C.T."/>
            <person name="Hug L.A."/>
            <person name="Sharon I."/>
            <person name="Castelle C.J."/>
            <person name="Probst A.J."/>
            <person name="Thomas B.C."/>
            <person name="Singh A."/>
            <person name="Wilkins M.J."/>
            <person name="Karaoz U."/>
            <person name="Brodie E.L."/>
            <person name="Williams K.H."/>
            <person name="Hubbard S.S."/>
            <person name="Banfield J.F."/>
        </authorList>
    </citation>
    <scope>NUCLEOTIDE SEQUENCE [LARGE SCALE GENOMIC DNA]</scope>
</reference>
<keyword evidence="3 6" id="KW-0812">Transmembrane</keyword>
<dbReference type="PANTHER" id="PTHR42709:SF6">
    <property type="entry name" value="UNDECAPRENYL PHOSPHATE TRANSPORTER A"/>
    <property type="match status" value="1"/>
</dbReference>
<dbReference type="GO" id="GO:0005886">
    <property type="term" value="C:plasma membrane"/>
    <property type="evidence" value="ECO:0007669"/>
    <property type="project" value="UniProtKB-SubCell"/>
</dbReference>
<proteinExistence type="predicted"/>
<comment type="subcellular location">
    <subcellularLocation>
        <location evidence="1">Cell membrane</location>
        <topology evidence="1">Multi-pass membrane protein</topology>
    </subcellularLocation>
</comment>
<organism evidence="8 9">
    <name type="scientific">Candidatus Falkowbacteria bacterium RIFOXYA2_FULL_47_19</name>
    <dbReference type="NCBI Taxonomy" id="1797994"/>
    <lineage>
        <taxon>Bacteria</taxon>
        <taxon>Candidatus Falkowiibacteriota</taxon>
    </lineage>
</organism>
<feature type="transmembrane region" description="Helical" evidence="6">
    <location>
        <begin position="116"/>
        <end position="139"/>
    </location>
</feature>
<keyword evidence="4 6" id="KW-1133">Transmembrane helix</keyword>
<dbReference type="PANTHER" id="PTHR42709">
    <property type="entry name" value="ALKALINE PHOSPHATASE LIKE PROTEIN"/>
    <property type="match status" value="1"/>
</dbReference>
<dbReference type="STRING" id="1797994.A2227_06970"/>
<evidence type="ECO:0000256" key="6">
    <source>
        <dbReference type="SAM" id="Phobius"/>
    </source>
</evidence>
<evidence type="ECO:0000256" key="4">
    <source>
        <dbReference type="ARBA" id="ARBA00022989"/>
    </source>
</evidence>
<feature type="domain" description="VTT" evidence="7">
    <location>
        <begin position="25"/>
        <end position="136"/>
    </location>
</feature>
<feature type="transmembrane region" description="Helical" evidence="6">
    <location>
        <begin position="151"/>
        <end position="171"/>
    </location>
</feature>
<dbReference type="Pfam" id="PF09335">
    <property type="entry name" value="VTT_dom"/>
    <property type="match status" value="1"/>
</dbReference>
<evidence type="ECO:0000256" key="5">
    <source>
        <dbReference type="ARBA" id="ARBA00023136"/>
    </source>
</evidence>
<evidence type="ECO:0000256" key="3">
    <source>
        <dbReference type="ARBA" id="ARBA00022692"/>
    </source>
</evidence>
<name>A0A1F5SER4_9BACT</name>
<keyword evidence="2" id="KW-1003">Cell membrane</keyword>